<dbReference type="AlphaFoldDB" id="A0AAN9U033"/>
<dbReference type="InterPro" id="IPR015421">
    <property type="entry name" value="PyrdxlP-dep_Trfase_major"/>
</dbReference>
<dbReference type="EC" id="2.1.2.1" evidence="9"/>
<keyword evidence="12" id="KW-1185">Reference proteome</keyword>
<dbReference type="GO" id="GO:0019264">
    <property type="term" value="P:glycine biosynthetic process from serine"/>
    <property type="evidence" value="ECO:0007669"/>
    <property type="project" value="InterPro"/>
</dbReference>
<evidence type="ECO:0000256" key="2">
    <source>
        <dbReference type="ARBA" id="ARBA00001933"/>
    </source>
</evidence>
<evidence type="ECO:0000256" key="8">
    <source>
        <dbReference type="PIRSR" id="PIRSR000412-50"/>
    </source>
</evidence>
<dbReference type="GO" id="GO:0030170">
    <property type="term" value="F:pyridoxal phosphate binding"/>
    <property type="evidence" value="ECO:0007669"/>
    <property type="project" value="InterPro"/>
</dbReference>
<keyword evidence="6 9" id="KW-0808">Transferase</keyword>
<protein>
    <recommendedName>
        <fullName evidence="9">Serine hydroxymethyltransferase</fullName>
        <ecNumber evidence="9">2.1.2.1</ecNumber>
    </recommendedName>
</protein>
<evidence type="ECO:0000256" key="1">
    <source>
        <dbReference type="ARBA" id="ARBA00001528"/>
    </source>
</evidence>
<dbReference type="InterPro" id="IPR049943">
    <property type="entry name" value="Ser_HO-MeTrfase-like"/>
</dbReference>
<keyword evidence="7 8" id="KW-0663">Pyridoxal phosphate</keyword>
<dbReference type="Gene3D" id="3.40.640.10">
    <property type="entry name" value="Type I PLP-dependent aspartate aminotransferase-like (Major domain)"/>
    <property type="match status" value="1"/>
</dbReference>
<feature type="modified residue" description="N6-(pyridoxal phosphate)lysine" evidence="8">
    <location>
        <position position="237"/>
    </location>
</feature>
<dbReference type="Gene3D" id="3.90.1150.10">
    <property type="entry name" value="Aspartate Aminotransferase, domain 1"/>
    <property type="match status" value="1"/>
</dbReference>
<evidence type="ECO:0000256" key="4">
    <source>
        <dbReference type="ARBA" id="ARBA00006376"/>
    </source>
</evidence>
<evidence type="ECO:0000313" key="12">
    <source>
        <dbReference type="Proteomes" id="UP001320245"/>
    </source>
</evidence>
<comment type="caution">
    <text evidence="11">The sequence shown here is derived from an EMBL/GenBank/DDBJ whole genome shotgun (WGS) entry which is preliminary data.</text>
</comment>
<dbReference type="GO" id="GO:0005739">
    <property type="term" value="C:mitochondrion"/>
    <property type="evidence" value="ECO:0007669"/>
    <property type="project" value="TreeGrafter"/>
</dbReference>
<dbReference type="SUPFAM" id="SSF53383">
    <property type="entry name" value="PLP-dependent transferases"/>
    <property type="match status" value="1"/>
</dbReference>
<gene>
    <name evidence="11" type="primary">SHM2</name>
    <name evidence="11" type="ORF">SLS53_008543</name>
</gene>
<dbReference type="EMBL" id="JAJSPL020000052">
    <property type="protein sequence ID" value="KAK7732254.1"/>
    <property type="molecule type" value="Genomic_DNA"/>
</dbReference>
<name>A0AAN9U033_9PEZI</name>
<dbReference type="InterPro" id="IPR001085">
    <property type="entry name" value="Ser_HO-MeTrfase"/>
</dbReference>
<evidence type="ECO:0000256" key="9">
    <source>
        <dbReference type="RuleBase" id="RU000585"/>
    </source>
</evidence>
<dbReference type="PROSITE" id="PS00096">
    <property type="entry name" value="SHMT"/>
    <property type="match status" value="1"/>
</dbReference>
<dbReference type="InterPro" id="IPR015422">
    <property type="entry name" value="PyrdxlP-dep_Trfase_small"/>
</dbReference>
<dbReference type="PIRSF" id="PIRSF000412">
    <property type="entry name" value="SHMT"/>
    <property type="match status" value="1"/>
</dbReference>
<comment type="similarity">
    <text evidence="4 9">Belongs to the SHMT family.</text>
</comment>
<evidence type="ECO:0000259" key="10">
    <source>
        <dbReference type="Pfam" id="PF00464"/>
    </source>
</evidence>
<dbReference type="PANTHER" id="PTHR11680">
    <property type="entry name" value="SERINE HYDROXYMETHYLTRANSFERASE"/>
    <property type="match status" value="1"/>
</dbReference>
<dbReference type="Pfam" id="PF00464">
    <property type="entry name" value="SHMT"/>
    <property type="match status" value="1"/>
</dbReference>
<evidence type="ECO:0000256" key="7">
    <source>
        <dbReference type="ARBA" id="ARBA00022898"/>
    </source>
</evidence>
<dbReference type="FunFam" id="3.40.640.10:FF:000097">
    <property type="entry name" value="Serine hydroxymethyltransferase"/>
    <property type="match status" value="1"/>
</dbReference>
<dbReference type="InterPro" id="IPR039429">
    <property type="entry name" value="SHMT-like_dom"/>
</dbReference>
<dbReference type="CDD" id="cd00378">
    <property type="entry name" value="SHMT"/>
    <property type="match status" value="1"/>
</dbReference>
<comment type="pathway">
    <text evidence="3 9">One-carbon metabolism; tetrahydrofolate interconversion.</text>
</comment>
<comment type="function">
    <text evidence="9">Interconversion of serine and glycine.</text>
</comment>
<dbReference type="HAMAP" id="MF_00051">
    <property type="entry name" value="SHMT"/>
    <property type="match status" value="1"/>
</dbReference>
<reference evidence="11 12" key="1">
    <citation type="journal article" date="2023" name="PLoS ONE">
        <title>Cytospora paraplurivora sp. nov. isolated from orchards with fruit tree decline syndrome in Ontario, Canada.</title>
        <authorList>
            <person name="Ilyukhin E."/>
            <person name="Nguyen H.D.T."/>
            <person name="Castle A.J."/>
            <person name="Ellouze W."/>
        </authorList>
    </citation>
    <scope>NUCLEOTIDE SEQUENCE [LARGE SCALE GENOMIC DNA]</scope>
    <source>
        <strain evidence="11 12">FDS-564</strain>
    </source>
</reference>
<feature type="domain" description="Serine hydroxymethyltransferase-like" evidence="10">
    <location>
        <begin position="6"/>
        <end position="405"/>
    </location>
</feature>
<dbReference type="Proteomes" id="UP001320245">
    <property type="component" value="Unassembled WGS sequence"/>
</dbReference>
<comment type="catalytic activity">
    <reaction evidence="1 9">
        <text>(6R)-5,10-methylene-5,6,7,8-tetrahydrofolate + glycine + H2O = (6S)-5,6,7,8-tetrahydrofolate + L-serine</text>
        <dbReference type="Rhea" id="RHEA:15481"/>
        <dbReference type="ChEBI" id="CHEBI:15377"/>
        <dbReference type="ChEBI" id="CHEBI:15636"/>
        <dbReference type="ChEBI" id="CHEBI:33384"/>
        <dbReference type="ChEBI" id="CHEBI:57305"/>
        <dbReference type="ChEBI" id="CHEBI:57453"/>
        <dbReference type="EC" id="2.1.2.1"/>
    </reaction>
</comment>
<keyword evidence="5 9" id="KW-0554">One-carbon metabolism</keyword>
<proteinExistence type="inferred from homology"/>
<evidence type="ECO:0000256" key="6">
    <source>
        <dbReference type="ARBA" id="ARBA00022679"/>
    </source>
</evidence>
<organism evidence="11 12">
    <name type="scientific">Cytospora paraplurivora</name>
    <dbReference type="NCBI Taxonomy" id="2898453"/>
    <lineage>
        <taxon>Eukaryota</taxon>
        <taxon>Fungi</taxon>
        <taxon>Dikarya</taxon>
        <taxon>Ascomycota</taxon>
        <taxon>Pezizomycotina</taxon>
        <taxon>Sordariomycetes</taxon>
        <taxon>Sordariomycetidae</taxon>
        <taxon>Diaporthales</taxon>
        <taxon>Cytosporaceae</taxon>
        <taxon>Cytospora</taxon>
    </lineage>
</organism>
<sequence>MLEKSLVDSDPEVAEIMNKEIQRQRESIILIASENVTSRAVFDALGSPMSNKYSEGLPGARYYGGNEHIDQVELLCQRRALEAFRLDPAKWGVNVQPHSGSPANLQVYQALMPVHGRLMGLDLPHGGHLSHGYQTPAKKISTISTYFETLPYRVDIETGIIDYDTLEKNAQLYRPKVLVAGTSAYCRLIDFARFRQIADSIGAYLVVDMAHISGLIAAGVIPSPFEYADVVTTTTHKSLRGPRGAMIFYRKGVRSVNAKTGKEELYNIEEAINFSVFPGHQGGPHNHTITAMAVALKQVNTPDFKAYQQQVVDNAKALENKFKELGFKLVADGTDSHMVLLDLRPFALDGARVEAVLEQINIACNKNSIPGDKSALTPCGIRIGTPAMTSRGFGVADFERVAQYIEDAIKICKEVQASLPKEANKLKDFKAKVASGEIEKINQLKTEIATWSQTFPLPVEGWRVDAGI</sequence>
<comment type="cofactor">
    <cofactor evidence="2 8 9">
        <name>pyridoxal 5'-phosphate</name>
        <dbReference type="ChEBI" id="CHEBI:597326"/>
    </cofactor>
</comment>
<dbReference type="GO" id="GO:0035999">
    <property type="term" value="P:tetrahydrofolate interconversion"/>
    <property type="evidence" value="ECO:0007669"/>
    <property type="project" value="InterPro"/>
</dbReference>
<evidence type="ECO:0000256" key="5">
    <source>
        <dbReference type="ARBA" id="ARBA00022563"/>
    </source>
</evidence>
<evidence type="ECO:0000313" key="11">
    <source>
        <dbReference type="EMBL" id="KAK7732254.1"/>
    </source>
</evidence>
<dbReference type="NCBIfam" id="NF000586">
    <property type="entry name" value="PRK00011.1"/>
    <property type="match status" value="1"/>
</dbReference>
<accession>A0AAN9U033</accession>
<dbReference type="InterPro" id="IPR015424">
    <property type="entry name" value="PyrdxlP-dep_Trfase"/>
</dbReference>
<dbReference type="GO" id="GO:0004372">
    <property type="term" value="F:glycine hydroxymethyltransferase activity"/>
    <property type="evidence" value="ECO:0007669"/>
    <property type="project" value="UniProtKB-EC"/>
</dbReference>
<dbReference type="PANTHER" id="PTHR11680:SF28">
    <property type="entry name" value="SERINE HYDROXYMETHYLTRANSFERASE, MITOCHONDRIAL"/>
    <property type="match status" value="1"/>
</dbReference>
<dbReference type="InterPro" id="IPR019798">
    <property type="entry name" value="Ser_HO-MeTrfase_PLP_BS"/>
</dbReference>
<evidence type="ECO:0000256" key="3">
    <source>
        <dbReference type="ARBA" id="ARBA00004777"/>
    </source>
</evidence>